<evidence type="ECO:0000313" key="13">
    <source>
        <dbReference type="Proteomes" id="UP001589774"/>
    </source>
</evidence>
<dbReference type="Gene3D" id="3.90.1150.10">
    <property type="entry name" value="Aspartate Aminotransferase, domain 1"/>
    <property type="match status" value="1"/>
</dbReference>
<evidence type="ECO:0000256" key="6">
    <source>
        <dbReference type="ARBA" id="ARBA00022898"/>
    </source>
</evidence>
<dbReference type="PANTHER" id="PTHR11601">
    <property type="entry name" value="CYSTEINE DESULFURYLASE FAMILY MEMBER"/>
    <property type="match status" value="1"/>
</dbReference>
<comment type="cofactor">
    <cofactor evidence="1 10">
        <name>pyridoxal 5'-phosphate</name>
        <dbReference type="ChEBI" id="CHEBI:597326"/>
    </cofactor>
</comment>
<dbReference type="InterPro" id="IPR020578">
    <property type="entry name" value="Aminotrans_V_PyrdxlP_BS"/>
</dbReference>
<dbReference type="InterPro" id="IPR016454">
    <property type="entry name" value="Cysteine_dSase"/>
</dbReference>
<dbReference type="SUPFAM" id="SSF53383">
    <property type="entry name" value="PLP-dependent transferases"/>
    <property type="match status" value="1"/>
</dbReference>
<keyword evidence="6" id="KW-0663">Pyridoxal phosphate</keyword>
<dbReference type="Pfam" id="PF00266">
    <property type="entry name" value="Aminotran_5"/>
    <property type="match status" value="1"/>
</dbReference>
<evidence type="ECO:0000313" key="12">
    <source>
        <dbReference type="EMBL" id="MFC0318845.1"/>
    </source>
</evidence>
<comment type="similarity">
    <text evidence="2">Belongs to the class-V pyridoxal-phosphate-dependent aminotransferase family. NifS/IscS subfamily.</text>
</comment>
<dbReference type="PANTHER" id="PTHR11601:SF34">
    <property type="entry name" value="CYSTEINE DESULFURASE"/>
    <property type="match status" value="1"/>
</dbReference>
<accession>A0ABV6HIX0</accession>
<evidence type="ECO:0000256" key="4">
    <source>
        <dbReference type="ARBA" id="ARBA00022679"/>
    </source>
</evidence>
<protein>
    <recommendedName>
        <fullName evidence="3">cysteine desulfurase</fullName>
        <ecNumber evidence="3">2.8.1.7</ecNumber>
    </recommendedName>
</protein>
<comment type="catalytic activity">
    <reaction evidence="9">
        <text>(sulfur carrier)-H + L-cysteine = (sulfur carrier)-SH + L-alanine</text>
        <dbReference type="Rhea" id="RHEA:43892"/>
        <dbReference type="Rhea" id="RHEA-COMP:14737"/>
        <dbReference type="Rhea" id="RHEA-COMP:14739"/>
        <dbReference type="ChEBI" id="CHEBI:29917"/>
        <dbReference type="ChEBI" id="CHEBI:35235"/>
        <dbReference type="ChEBI" id="CHEBI:57972"/>
        <dbReference type="ChEBI" id="CHEBI:64428"/>
        <dbReference type="EC" id="2.8.1.7"/>
    </reaction>
</comment>
<dbReference type="EC" id="2.8.1.7" evidence="3"/>
<evidence type="ECO:0000256" key="2">
    <source>
        <dbReference type="ARBA" id="ARBA00006490"/>
    </source>
</evidence>
<evidence type="ECO:0000256" key="1">
    <source>
        <dbReference type="ARBA" id="ARBA00001933"/>
    </source>
</evidence>
<keyword evidence="13" id="KW-1185">Reference proteome</keyword>
<gene>
    <name evidence="12" type="ORF">ACFFI0_11020</name>
</gene>
<dbReference type="Gene3D" id="3.40.640.10">
    <property type="entry name" value="Type I PLP-dependent aspartate aminotransferase-like (Major domain)"/>
    <property type="match status" value="1"/>
</dbReference>
<dbReference type="Proteomes" id="UP001589774">
    <property type="component" value="Unassembled WGS sequence"/>
</dbReference>
<keyword evidence="7" id="KW-0408">Iron</keyword>
<evidence type="ECO:0000256" key="9">
    <source>
        <dbReference type="ARBA" id="ARBA00050776"/>
    </source>
</evidence>
<keyword evidence="8" id="KW-0411">Iron-sulfur</keyword>
<keyword evidence="4" id="KW-0808">Transferase</keyword>
<sequence>MFNISSDFIYLDYCATTPVDPSVLQLMLPYFSETYGNASSIYHRLGRRSAEAVEIAREQVAKLIHASPKEIVFTSGATEAINQALKGILYYYQHIGKHIITCSTEHPAVLDTCTFLSNQGAEITKLKTDHLGNISIDELHQAIRRDTILICLMFANNETGVIHPIEQIGTIARKHNILFFCDATQAVGKVPVNVVDQGIDMLALSAHKIYGPKGVGALYIKRRNNPIQVGALLQGGKQENNLRAGTLNVPGIVGLGAAAEMADRTQREESEKLKQLRDYLETSLLTLPETSINGDSLNRLPHVSNICFRYIKGTEIMAQLPQLALSAGAACASGSREPSHVLLSMGLKKEEAESALRFSLGRFTTKQQIDYTIDSVRSTVSKLRTASPIWNMHEAGLI</sequence>
<evidence type="ECO:0000256" key="8">
    <source>
        <dbReference type="ARBA" id="ARBA00023014"/>
    </source>
</evidence>
<dbReference type="PIRSF" id="PIRSF005572">
    <property type="entry name" value="NifS"/>
    <property type="match status" value="1"/>
</dbReference>
<dbReference type="NCBIfam" id="NF002806">
    <property type="entry name" value="PRK02948.1"/>
    <property type="match status" value="1"/>
</dbReference>
<reference evidence="12 13" key="1">
    <citation type="submission" date="2024-09" db="EMBL/GenBank/DDBJ databases">
        <authorList>
            <person name="Sun Q."/>
            <person name="Mori K."/>
        </authorList>
    </citation>
    <scope>NUCLEOTIDE SEQUENCE [LARGE SCALE GENOMIC DNA]</scope>
    <source>
        <strain evidence="12 13">CCM 7765</strain>
    </source>
</reference>
<comment type="caution">
    <text evidence="12">The sequence shown here is derived from an EMBL/GenBank/DDBJ whole genome shotgun (WGS) entry which is preliminary data.</text>
</comment>
<evidence type="ECO:0000259" key="11">
    <source>
        <dbReference type="Pfam" id="PF00266"/>
    </source>
</evidence>
<dbReference type="RefSeq" id="WP_130857358.1">
    <property type="nucleotide sequence ID" value="NZ_JBHLWO010000002.1"/>
</dbReference>
<dbReference type="EMBL" id="JBHLWO010000002">
    <property type="protein sequence ID" value="MFC0318845.1"/>
    <property type="molecule type" value="Genomic_DNA"/>
</dbReference>
<name>A0ABV6HIX0_9SPHI</name>
<organism evidence="12 13">
    <name type="scientific">Olivibacter oleidegradans</name>
    <dbReference type="NCBI Taxonomy" id="760123"/>
    <lineage>
        <taxon>Bacteria</taxon>
        <taxon>Pseudomonadati</taxon>
        <taxon>Bacteroidota</taxon>
        <taxon>Sphingobacteriia</taxon>
        <taxon>Sphingobacteriales</taxon>
        <taxon>Sphingobacteriaceae</taxon>
        <taxon>Olivibacter</taxon>
    </lineage>
</organism>
<dbReference type="InterPro" id="IPR000192">
    <property type="entry name" value="Aminotrans_V_dom"/>
</dbReference>
<feature type="domain" description="Aminotransferase class V" evidence="11">
    <location>
        <begin position="9"/>
        <end position="371"/>
    </location>
</feature>
<evidence type="ECO:0000256" key="10">
    <source>
        <dbReference type="RuleBase" id="RU004504"/>
    </source>
</evidence>
<dbReference type="InterPro" id="IPR015422">
    <property type="entry name" value="PyrdxlP-dep_Trfase_small"/>
</dbReference>
<keyword evidence="5" id="KW-0479">Metal-binding</keyword>
<evidence type="ECO:0000256" key="7">
    <source>
        <dbReference type="ARBA" id="ARBA00023004"/>
    </source>
</evidence>
<dbReference type="InterPro" id="IPR015424">
    <property type="entry name" value="PyrdxlP-dep_Trfase"/>
</dbReference>
<dbReference type="InterPro" id="IPR015421">
    <property type="entry name" value="PyrdxlP-dep_Trfase_major"/>
</dbReference>
<proteinExistence type="inferred from homology"/>
<evidence type="ECO:0000256" key="5">
    <source>
        <dbReference type="ARBA" id="ARBA00022723"/>
    </source>
</evidence>
<evidence type="ECO:0000256" key="3">
    <source>
        <dbReference type="ARBA" id="ARBA00012239"/>
    </source>
</evidence>
<dbReference type="PROSITE" id="PS00595">
    <property type="entry name" value="AA_TRANSFER_CLASS_5"/>
    <property type="match status" value="1"/>
</dbReference>